<name>A0A5S5C6V3_9FLAO</name>
<sequence length="371" mass="43048">MKIKTITCHEVYNHGASLQEYALLKYLQELGHDVETISYKPDYLGGHFDFLKVSNDKYAKNILLKIAYLAVKFPTRLKNLKRKRSFDAFSMKYIKSTEKTYYSNQELLNDVPVADTYICGSDQIWNSFFQNGKDPAFYLDFVPDSKRKISYAASFAIEKLAPELTDFVKEKVSRLDSISVRESSGVDILKSLGFHDVTQVLDPVFLLDKNVWNDLMETPENKRSYVFIYDFDSNPLIKDMAFNLKDKFGYDIITVNENITYADKNYFLDGPSKFLTLVKNAEFVISNSFHAVAFSILFEKKFVVFNRMYKINTRMRDLLKSIDLPELLIESEEQMKKFDNSLVDYTKSKVKLNGLIEKSKHFLTHALADKN</sequence>
<evidence type="ECO:0000313" key="3">
    <source>
        <dbReference type="Proteomes" id="UP000324376"/>
    </source>
</evidence>
<gene>
    <name evidence="2" type="ORF">BD809_103209</name>
</gene>
<proteinExistence type="predicted"/>
<organism evidence="2 3">
    <name type="scientific">Aquimarina intermedia</name>
    <dbReference type="NCBI Taxonomy" id="350814"/>
    <lineage>
        <taxon>Bacteria</taxon>
        <taxon>Pseudomonadati</taxon>
        <taxon>Bacteroidota</taxon>
        <taxon>Flavobacteriia</taxon>
        <taxon>Flavobacteriales</taxon>
        <taxon>Flavobacteriaceae</taxon>
        <taxon>Aquimarina</taxon>
    </lineage>
</organism>
<protein>
    <submittedName>
        <fullName evidence="2">Polysaccharide pyruvyl transferase</fullName>
    </submittedName>
</protein>
<dbReference type="Pfam" id="PF04230">
    <property type="entry name" value="PS_pyruv_trans"/>
    <property type="match status" value="1"/>
</dbReference>
<keyword evidence="2" id="KW-0808">Transferase</keyword>
<dbReference type="Proteomes" id="UP000324376">
    <property type="component" value="Unassembled WGS sequence"/>
</dbReference>
<comment type="caution">
    <text evidence="2">The sequence shown here is derived from an EMBL/GenBank/DDBJ whole genome shotgun (WGS) entry which is preliminary data.</text>
</comment>
<dbReference type="AlphaFoldDB" id="A0A5S5C6V3"/>
<evidence type="ECO:0000259" key="1">
    <source>
        <dbReference type="Pfam" id="PF04230"/>
    </source>
</evidence>
<dbReference type="GO" id="GO:0016740">
    <property type="term" value="F:transferase activity"/>
    <property type="evidence" value="ECO:0007669"/>
    <property type="project" value="UniProtKB-KW"/>
</dbReference>
<accession>A0A5S5C6V3</accession>
<dbReference type="InterPro" id="IPR007345">
    <property type="entry name" value="Polysacch_pyruvyl_Trfase"/>
</dbReference>
<feature type="domain" description="Polysaccharide pyruvyl transferase" evidence="1">
    <location>
        <begin position="13"/>
        <end position="306"/>
    </location>
</feature>
<reference evidence="2 3" key="1">
    <citation type="submission" date="2019-07" db="EMBL/GenBank/DDBJ databases">
        <title>Genomic Encyclopedia of Archaeal and Bacterial Type Strains, Phase II (KMG-II): from individual species to whole genera.</title>
        <authorList>
            <person name="Goeker M."/>
        </authorList>
    </citation>
    <scope>NUCLEOTIDE SEQUENCE [LARGE SCALE GENOMIC DNA]</scope>
    <source>
        <strain evidence="2 3">DSM 17527</strain>
    </source>
</reference>
<dbReference type="EMBL" id="VNHU01000003">
    <property type="protein sequence ID" value="TYP75145.1"/>
    <property type="molecule type" value="Genomic_DNA"/>
</dbReference>
<keyword evidence="3" id="KW-1185">Reference proteome</keyword>
<dbReference type="RefSeq" id="WP_148782142.1">
    <property type="nucleotide sequence ID" value="NZ_VNHU01000003.1"/>
</dbReference>
<evidence type="ECO:0000313" key="2">
    <source>
        <dbReference type="EMBL" id="TYP75145.1"/>
    </source>
</evidence>
<dbReference type="OrthoDB" id="9799278at2"/>